<dbReference type="AlphaFoldDB" id="A0A0F6TN96"/>
<dbReference type="EMBL" id="KP657698">
    <property type="protein sequence ID" value="AKE49634.1"/>
    <property type="molecule type" value="Genomic_DNA"/>
</dbReference>
<name>A0A0F6TN96_9NEOP</name>
<organism evidence="2">
    <name type="scientific">Liposcelis nr. bostrychophila AZ</name>
    <dbReference type="NCBI Taxonomy" id="1643344"/>
    <lineage>
        <taxon>Eukaryota</taxon>
        <taxon>Metazoa</taxon>
        <taxon>Ecdysozoa</taxon>
        <taxon>Arthropoda</taxon>
        <taxon>Hexapoda</taxon>
        <taxon>Insecta</taxon>
        <taxon>Pterygota</taxon>
        <taxon>Neoptera</taxon>
        <taxon>Paraneoptera</taxon>
        <taxon>Psocodea</taxon>
        <taxon>Troctomorpha</taxon>
        <taxon>Liposcelidetae</taxon>
        <taxon>Liposcelididae</taxon>
        <taxon>Liposcelis</taxon>
    </lineage>
</organism>
<sequence>MPQMAPMLWLMLYFFVSLIILSWFLNYYFNTKILFKPIDLNYNKIIFNFWPI</sequence>
<keyword evidence="1" id="KW-1133">Transmembrane helix</keyword>
<accession>A0A0F6TN96</accession>
<geneLocation type="mitochondrion" evidence="2"/>
<proteinExistence type="predicted"/>
<keyword evidence="1" id="KW-0472">Membrane</keyword>
<reference evidence="2" key="1">
    <citation type="journal article" date="2015" name="Proc. Natl. Acad. Sci. U.S.A.">
        <title>Maternal transmission, sex ratio distortion, and mitochondria.</title>
        <authorList>
            <person name="Perlman S.J."/>
            <person name="Hodson C.N."/>
            <person name="Hamilton P.T."/>
            <person name="Opit G.P."/>
            <person name="Gowen B.E."/>
        </authorList>
    </citation>
    <scope>NUCLEOTIDE SEQUENCE</scope>
    <source>
        <strain evidence="2">Arizona</strain>
    </source>
</reference>
<keyword evidence="2" id="KW-0496">Mitochondrion</keyword>
<keyword evidence="1" id="KW-0812">Transmembrane</keyword>
<feature type="transmembrane region" description="Helical" evidence="1">
    <location>
        <begin position="6"/>
        <end position="29"/>
    </location>
</feature>
<evidence type="ECO:0000313" key="2">
    <source>
        <dbReference type="EMBL" id="AKE49634.1"/>
    </source>
</evidence>
<evidence type="ECO:0000256" key="1">
    <source>
        <dbReference type="SAM" id="Phobius"/>
    </source>
</evidence>
<protein>
    <submittedName>
        <fullName evidence="2">ATP synthase F0 subunit 8</fullName>
    </submittedName>
</protein>
<gene>
    <name evidence="2" type="primary">ATP8</name>
</gene>